<comment type="caution">
    <text evidence="1">The sequence shown here is derived from an EMBL/GenBank/DDBJ whole genome shotgun (WGS) entry which is preliminary data.</text>
</comment>
<proteinExistence type="predicted"/>
<dbReference type="AlphaFoldDB" id="A0A0F8ZIH9"/>
<dbReference type="EMBL" id="LAZR01060179">
    <property type="protein sequence ID" value="KKK66224.1"/>
    <property type="molecule type" value="Genomic_DNA"/>
</dbReference>
<protein>
    <submittedName>
        <fullName evidence="1">Uncharacterized protein</fullName>
    </submittedName>
</protein>
<organism evidence="1">
    <name type="scientific">marine sediment metagenome</name>
    <dbReference type="NCBI Taxonomy" id="412755"/>
    <lineage>
        <taxon>unclassified sequences</taxon>
        <taxon>metagenomes</taxon>
        <taxon>ecological metagenomes</taxon>
    </lineage>
</organism>
<reference evidence="1" key="1">
    <citation type="journal article" date="2015" name="Nature">
        <title>Complex archaea that bridge the gap between prokaryotes and eukaryotes.</title>
        <authorList>
            <person name="Spang A."/>
            <person name="Saw J.H."/>
            <person name="Jorgensen S.L."/>
            <person name="Zaremba-Niedzwiedzka K."/>
            <person name="Martijn J."/>
            <person name="Lind A.E."/>
            <person name="van Eijk R."/>
            <person name="Schleper C."/>
            <person name="Guy L."/>
            <person name="Ettema T.J."/>
        </authorList>
    </citation>
    <scope>NUCLEOTIDE SEQUENCE</scope>
</reference>
<gene>
    <name evidence="1" type="ORF">LCGC14_2966240</name>
</gene>
<sequence length="236" mass="26429">VQAMASGDPIAEALIFGFSNRDGAQAKDYLQLQSAFRSIRDDVQQQEADENELALLTTEVYLGGAGLRQIQQARADGVFGTGLEGVKRMAQLMSVWERVNDQASQLTRIHKTHLDDLKARYNPSVNGMMGKLDQRRAGLQANALLDYRTAVFESKEDPDKAWTRIREQGDATLERFGEINVMGHPDDNLPPADVANLWLNNQMTDSRIKSYRFTVDQIEGLGLDADDELRLLNTIF</sequence>
<evidence type="ECO:0000313" key="1">
    <source>
        <dbReference type="EMBL" id="KKK66224.1"/>
    </source>
</evidence>
<accession>A0A0F8ZIH9</accession>
<name>A0A0F8ZIH9_9ZZZZ</name>
<feature type="non-terminal residue" evidence="1">
    <location>
        <position position="1"/>
    </location>
</feature>